<reference evidence="3" key="1">
    <citation type="submission" date="2021-03" db="EMBL/GenBank/DDBJ databases">
        <authorList>
            <person name="Bekaert M."/>
        </authorList>
    </citation>
    <scope>NUCLEOTIDE SEQUENCE</scope>
</reference>
<dbReference type="Pfam" id="PF12248">
    <property type="entry name" value="Methyltransf_FA"/>
    <property type="match status" value="1"/>
</dbReference>
<protein>
    <recommendedName>
        <fullName evidence="5">Apple domain-containing protein</fullName>
    </recommendedName>
</protein>
<feature type="domain" description="Apple" evidence="1">
    <location>
        <begin position="124"/>
        <end position="156"/>
    </location>
</feature>
<evidence type="ECO:0000259" key="2">
    <source>
        <dbReference type="Pfam" id="PF12248"/>
    </source>
</evidence>
<dbReference type="Proteomes" id="UP000683360">
    <property type="component" value="Unassembled WGS sequence"/>
</dbReference>
<evidence type="ECO:0000313" key="3">
    <source>
        <dbReference type="EMBL" id="CAG2196777.1"/>
    </source>
</evidence>
<organism evidence="3 4">
    <name type="scientific">Mytilus edulis</name>
    <name type="common">Blue mussel</name>
    <dbReference type="NCBI Taxonomy" id="6550"/>
    <lineage>
        <taxon>Eukaryota</taxon>
        <taxon>Metazoa</taxon>
        <taxon>Spiralia</taxon>
        <taxon>Lophotrochozoa</taxon>
        <taxon>Mollusca</taxon>
        <taxon>Bivalvia</taxon>
        <taxon>Autobranchia</taxon>
        <taxon>Pteriomorphia</taxon>
        <taxon>Mytilida</taxon>
        <taxon>Mytiloidea</taxon>
        <taxon>Mytilidae</taxon>
        <taxon>Mytilinae</taxon>
        <taxon>Mytilus</taxon>
    </lineage>
</organism>
<dbReference type="AlphaFoldDB" id="A0A8S3QQ56"/>
<sequence length="171" mass="19393">MTFIKICLGGSDNQDTYLRRRYNDASSFEISTPDILGCTEKRTFEIRWTIEGTIHIVKESAVGIKKINRREIFYPITHSGGRDHDFMGIRWTLRVTIFGGLYCGVSSTYGSMNLLPIAIKRSRIVCLFKCSPNSACRGVHFNEETNECELVSVGQVIDQSILSGWSFYTKC</sequence>
<keyword evidence="4" id="KW-1185">Reference proteome</keyword>
<proteinExistence type="predicted"/>
<feature type="domain" description="Farnesoic acid O-methyl transferase" evidence="2">
    <location>
        <begin position="4"/>
        <end position="60"/>
    </location>
</feature>
<evidence type="ECO:0000259" key="1">
    <source>
        <dbReference type="Pfam" id="PF00024"/>
    </source>
</evidence>
<dbReference type="InterPro" id="IPR022041">
    <property type="entry name" value="Methyltransf_FA"/>
</dbReference>
<dbReference type="Pfam" id="PF00024">
    <property type="entry name" value="PAN_1"/>
    <property type="match status" value="1"/>
</dbReference>
<evidence type="ECO:0000313" key="4">
    <source>
        <dbReference type="Proteomes" id="UP000683360"/>
    </source>
</evidence>
<dbReference type="EMBL" id="CAJPWZ010000570">
    <property type="protein sequence ID" value="CAG2196777.1"/>
    <property type="molecule type" value="Genomic_DNA"/>
</dbReference>
<accession>A0A8S3QQ56</accession>
<name>A0A8S3QQ56_MYTED</name>
<comment type="caution">
    <text evidence="3">The sequence shown here is derived from an EMBL/GenBank/DDBJ whole genome shotgun (WGS) entry which is preliminary data.</text>
</comment>
<gene>
    <name evidence="3" type="ORF">MEDL_11633</name>
</gene>
<evidence type="ECO:0008006" key="5">
    <source>
        <dbReference type="Google" id="ProtNLM"/>
    </source>
</evidence>
<dbReference type="OrthoDB" id="2142040at2759"/>
<dbReference type="InterPro" id="IPR003609">
    <property type="entry name" value="Pan_app"/>
</dbReference>